<evidence type="ECO:0000256" key="1">
    <source>
        <dbReference type="ARBA" id="ARBA00022729"/>
    </source>
</evidence>
<keyword evidence="1 4" id="KW-0732">Signal</keyword>
<dbReference type="SMART" id="SM00564">
    <property type="entry name" value="PQQ"/>
    <property type="match status" value="7"/>
</dbReference>
<dbReference type="RefSeq" id="WP_306390159.1">
    <property type="nucleotide sequence ID" value="NZ_JAVCAP010000022.1"/>
</dbReference>
<reference evidence="7" key="1">
    <citation type="journal article" date="2019" name="Int. J. Syst. Evol. Microbiol.">
        <title>The Global Catalogue of Microorganisms (GCM) 10K type strain sequencing project: providing services to taxonomists for standard genome sequencing and annotation.</title>
        <authorList>
            <consortium name="The Broad Institute Genomics Platform"/>
            <consortium name="The Broad Institute Genome Sequencing Center for Infectious Disease"/>
            <person name="Wu L."/>
            <person name="Ma J."/>
        </authorList>
    </citation>
    <scope>NUCLEOTIDE SEQUENCE [LARGE SCALE GENOMIC DNA]</scope>
    <source>
        <strain evidence="7">VKM B-3159</strain>
    </source>
</reference>
<dbReference type="InterPro" id="IPR002372">
    <property type="entry name" value="PQQ_rpt_dom"/>
</dbReference>
<comment type="function">
    <text evidence="4">Part of the outer membrane protein assembly complex, which is involved in assembly and insertion of beta-barrel proteins into the outer membrane.</text>
</comment>
<dbReference type="Proteomes" id="UP001225906">
    <property type="component" value="Unassembled WGS sequence"/>
</dbReference>
<evidence type="ECO:0000313" key="6">
    <source>
        <dbReference type="EMBL" id="MDP8568439.1"/>
    </source>
</evidence>
<keyword evidence="3 4" id="KW-0998">Cell outer membrane</keyword>
<dbReference type="Pfam" id="PF13360">
    <property type="entry name" value="PQQ_2"/>
    <property type="match status" value="1"/>
</dbReference>
<dbReference type="PANTHER" id="PTHR34512">
    <property type="entry name" value="CELL SURFACE PROTEIN"/>
    <property type="match status" value="1"/>
</dbReference>
<keyword evidence="7" id="KW-1185">Reference proteome</keyword>
<comment type="subcellular location">
    <subcellularLocation>
        <location evidence="4">Cell outer membrane</location>
        <topology evidence="4">Lipid-anchor</topology>
    </subcellularLocation>
</comment>
<name>A0ABT9JVA2_9PROT</name>
<keyword evidence="2 4" id="KW-0472">Membrane</keyword>
<dbReference type="HAMAP" id="MF_00923">
    <property type="entry name" value="OM_assembly_BamB"/>
    <property type="match status" value="1"/>
</dbReference>
<sequence length="403" mass="43302">MIRKYLPTLAFTRAYQWSSLPTVVLLAFAISGCSSFTDIKNNLSESIFGAEPANPPVELEPITSAYETKILWSTDVGDAGRFSYTPVLDERILYTANAEGEVMQLSAESGKIQWKTALDEAVSGAVGLGGGLVLAGTSKGHLVALNLSGKKMWSAVLSSEVQGQPRYYDGTVIVRTSDHHIYGIDAADGRRKWIYERATPSLSLKTQAGIVVDSGAVYAGFPGGKLVAIRADSGKMIWEATVAQPKGVTEIERIADITSLPVVDGPVVYVVAYQGKIAAVDRQRGQLLWNRDISSYVGLSADAGRIYISHTVGSVYSLDDTNGKTFWRQANLGYRLLTVPLALGNVVAVGDLEGYVHLLSHDDGSFVGRIQLGSKPVMSLVAGSNNQFFAQSRDGNLYAVSIK</sequence>
<comment type="similarity">
    <text evidence="4">Belongs to the BamB family.</text>
</comment>
<dbReference type="SUPFAM" id="SSF50998">
    <property type="entry name" value="Quinoprotein alcohol dehydrogenase-like"/>
    <property type="match status" value="1"/>
</dbReference>
<dbReference type="InterPro" id="IPR015943">
    <property type="entry name" value="WD40/YVTN_repeat-like_dom_sf"/>
</dbReference>
<evidence type="ECO:0000256" key="2">
    <source>
        <dbReference type="ARBA" id="ARBA00023136"/>
    </source>
</evidence>
<evidence type="ECO:0000256" key="4">
    <source>
        <dbReference type="HAMAP-Rule" id="MF_00923"/>
    </source>
</evidence>
<dbReference type="InterPro" id="IPR018391">
    <property type="entry name" value="PQQ_b-propeller_rpt"/>
</dbReference>
<dbReference type="PANTHER" id="PTHR34512:SF30">
    <property type="entry name" value="OUTER MEMBRANE PROTEIN ASSEMBLY FACTOR BAMB"/>
    <property type="match status" value="1"/>
</dbReference>
<feature type="domain" description="Pyrrolo-quinoline quinone repeat" evidence="5">
    <location>
        <begin position="123"/>
        <end position="329"/>
    </location>
</feature>
<evidence type="ECO:0000259" key="5">
    <source>
        <dbReference type="Pfam" id="PF13360"/>
    </source>
</evidence>
<comment type="caution">
    <text evidence="6">The sequence shown here is derived from an EMBL/GenBank/DDBJ whole genome shotgun (WGS) entry which is preliminary data.</text>
</comment>
<protein>
    <recommendedName>
        <fullName evidence="4">Outer membrane protein assembly factor BamB</fullName>
    </recommendedName>
</protein>
<evidence type="ECO:0000313" key="7">
    <source>
        <dbReference type="Proteomes" id="UP001225906"/>
    </source>
</evidence>
<evidence type="ECO:0000256" key="3">
    <source>
        <dbReference type="ARBA" id="ARBA00023237"/>
    </source>
</evidence>
<proteinExistence type="inferred from homology"/>
<accession>A0ABT9JVA2</accession>
<dbReference type="NCBIfam" id="TIGR03300">
    <property type="entry name" value="assembly_YfgL"/>
    <property type="match status" value="1"/>
</dbReference>
<gene>
    <name evidence="4 6" type="primary">bamB</name>
    <name evidence="6" type="ORF">Q9291_11320</name>
</gene>
<keyword evidence="4" id="KW-0564">Palmitate</keyword>
<keyword evidence="4" id="KW-0449">Lipoprotein</keyword>
<organism evidence="6 7">
    <name type="scientific">Methylophilus aquaticus</name>
    <dbReference type="NCBI Taxonomy" id="1971610"/>
    <lineage>
        <taxon>Bacteria</taxon>
        <taxon>Pseudomonadati</taxon>
        <taxon>Pseudomonadota</taxon>
        <taxon>Betaproteobacteria</taxon>
        <taxon>Nitrosomonadales</taxon>
        <taxon>Methylophilaceae</taxon>
        <taxon>Methylophilus</taxon>
    </lineage>
</organism>
<dbReference type="Gene3D" id="2.130.10.10">
    <property type="entry name" value="YVTN repeat-like/Quinoprotein amine dehydrogenase"/>
    <property type="match status" value="1"/>
</dbReference>
<dbReference type="PROSITE" id="PS51257">
    <property type="entry name" value="PROKAR_LIPOPROTEIN"/>
    <property type="match status" value="1"/>
</dbReference>
<dbReference type="InterPro" id="IPR017687">
    <property type="entry name" value="BamB"/>
</dbReference>
<dbReference type="EMBL" id="JAVCAP010000022">
    <property type="protein sequence ID" value="MDP8568439.1"/>
    <property type="molecule type" value="Genomic_DNA"/>
</dbReference>
<dbReference type="InterPro" id="IPR011047">
    <property type="entry name" value="Quinoprotein_ADH-like_sf"/>
</dbReference>
<comment type="subunit">
    <text evidence="4">Part of the Bam complex.</text>
</comment>